<organism evidence="2 3">
    <name type="scientific">Aspergillus parasiticus</name>
    <dbReference type="NCBI Taxonomy" id="5067"/>
    <lineage>
        <taxon>Eukaryota</taxon>
        <taxon>Fungi</taxon>
        <taxon>Dikarya</taxon>
        <taxon>Ascomycota</taxon>
        <taxon>Pezizomycotina</taxon>
        <taxon>Eurotiomycetes</taxon>
        <taxon>Eurotiomycetidae</taxon>
        <taxon>Eurotiales</taxon>
        <taxon>Aspergillaceae</taxon>
        <taxon>Aspergillus</taxon>
        <taxon>Aspergillus subgen. Circumdati</taxon>
    </lineage>
</organism>
<dbReference type="InterPro" id="IPR051678">
    <property type="entry name" value="AGP_Transferase"/>
</dbReference>
<dbReference type="GO" id="GO:0016301">
    <property type="term" value="F:kinase activity"/>
    <property type="evidence" value="ECO:0007669"/>
    <property type="project" value="UniProtKB-KW"/>
</dbReference>
<dbReference type="AlphaFoldDB" id="A0A5N6DDA5"/>
<dbReference type="Pfam" id="PF01636">
    <property type="entry name" value="APH"/>
    <property type="match status" value="1"/>
</dbReference>
<keyword evidence="2" id="KW-0808">Transferase</keyword>
<name>A0A5N6DDA5_ASPPA</name>
<dbReference type="InterPro" id="IPR002575">
    <property type="entry name" value="Aminoglycoside_PTrfase"/>
</dbReference>
<dbReference type="Proteomes" id="UP000326532">
    <property type="component" value="Unassembled WGS sequence"/>
</dbReference>
<evidence type="ECO:0000313" key="3">
    <source>
        <dbReference type="Proteomes" id="UP000326532"/>
    </source>
</evidence>
<protein>
    <submittedName>
        <fullName evidence="2">Kinase-like protein</fullName>
    </submittedName>
</protein>
<keyword evidence="2" id="KW-0418">Kinase</keyword>
<gene>
    <name evidence="2" type="ORF">BDV34DRAFT_236611</name>
</gene>
<dbReference type="InterPro" id="IPR011009">
    <property type="entry name" value="Kinase-like_dom_sf"/>
</dbReference>
<proteinExistence type="predicted"/>
<accession>A0A5N6DDA5</accession>
<dbReference type="SUPFAM" id="SSF56112">
    <property type="entry name" value="Protein kinase-like (PK-like)"/>
    <property type="match status" value="1"/>
</dbReference>
<dbReference type="PANTHER" id="PTHR21310:SF58">
    <property type="entry name" value="AMINOGLYCOSIDE PHOSPHOTRANSFERASE DOMAIN-CONTAINING PROTEIN"/>
    <property type="match status" value="1"/>
</dbReference>
<evidence type="ECO:0000259" key="1">
    <source>
        <dbReference type="Pfam" id="PF01636"/>
    </source>
</evidence>
<dbReference type="Gene3D" id="3.90.1200.10">
    <property type="match status" value="1"/>
</dbReference>
<dbReference type="VEuPathDB" id="FungiDB:BDV34DRAFT_236611"/>
<dbReference type="CDD" id="cd05120">
    <property type="entry name" value="APH_ChoK_like"/>
    <property type="match status" value="1"/>
</dbReference>
<keyword evidence="3" id="KW-1185">Reference proteome</keyword>
<dbReference type="OMA" id="RIRDWAP"/>
<reference evidence="2 3" key="1">
    <citation type="submission" date="2019-04" db="EMBL/GenBank/DDBJ databases">
        <title>Fungal friends and foes A comparative genomics study of 23 Aspergillus species from section Flavi.</title>
        <authorList>
            <consortium name="DOE Joint Genome Institute"/>
            <person name="Kjaerbolling I."/>
            <person name="Vesth T.C."/>
            <person name="Frisvad J.C."/>
            <person name="Nybo J.L."/>
            <person name="Theobald S."/>
            <person name="Kildgaard S."/>
            <person name="Petersen T.I."/>
            <person name="Kuo A."/>
            <person name="Sato A."/>
            <person name="Lyhne E.K."/>
            <person name="Kogle M.E."/>
            <person name="Wiebenga A."/>
            <person name="Kun R.S."/>
            <person name="Lubbers R.J."/>
            <person name="Makela M.R."/>
            <person name="Barry K."/>
            <person name="Chovatia M."/>
            <person name="Clum A."/>
            <person name="Daum C."/>
            <person name="Haridas S."/>
            <person name="He G."/>
            <person name="LaButti K."/>
            <person name="Lipzen A."/>
            <person name="Mondo S."/>
            <person name="Pangilinan J."/>
            <person name="Riley R."/>
            <person name="Salamov A."/>
            <person name="Simmons B.A."/>
            <person name="Magnuson J.K."/>
            <person name="Henrissat B."/>
            <person name="Mortensen U.H."/>
            <person name="Larsen T.O."/>
            <person name="De vries R.P."/>
            <person name="Grigoriev I.V."/>
            <person name="Machida M."/>
            <person name="Baker S.E."/>
            <person name="Andersen M.R."/>
        </authorList>
    </citation>
    <scope>NUCLEOTIDE SEQUENCE [LARGE SCALE GENOMIC DNA]</scope>
    <source>
        <strain evidence="2 3">CBS 117618</strain>
    </source>
</reference>
<feature type="domain" description="Aminoglycoside phosphotransferase" evidence="1">
    <location>
        <begin position="314"/>
        <end position="501"/>
    </location>
</feature>
<evidence type="ECO:0000313" key="2">
    <source>
        <dbReference type="EMBL" id="KAB8203125.1"/>
    </source>
</evidence>
<sequence length="516" mass="59433">MAIPWNIRGSASPLFFQDKQSSQYKALLANADVPHPDRSILGAFINEALDPEEAARYFLRMTCSGGNSHPKKTVSQFLSEWKILVDKSRPTRATSLSNKTRMLIYERDGGRCCLMRTTCKSYTDHNLEYVHIISPYVFSDPDLSEEAFLSRTVLENWRSVLSSRQQQESEKLDDLWLLSKEASDAEHPDTTINQSYNVYTNMFSPRKLLGLHARFSKSLAWMETEKQMNVTLGGGIGKAHDYLQRIISHWCVGSRQLCPFSSAHPFLPSFRRLWKLLPPFVRASVYNGLLWVGSRIYGPSLSMTVYRLPFGLYLRRGLPLLAPKYHVEAHTLYLVEQSTSIPAPRGIDVLDTPRFSYLLMTRVPGRPIGQIVDTMTDEELREIPKKVTEFQICNSEGGGILNWRIPDSQRDELRFKTETEFKKYLTDPFWEEIRRRTAISHDIRHKIAFTHGDLNPRNILAENGKITGIVDWENAGWFPEYWEYTKAHSNVVDRVFEGYRDELVVENMHSDPLGPF</sequence>
<dbReference type="PANTHER" id="PTHR21310">
    <property type="entry name" value="AMINOGLYCOSIDE PHOSPHOTRANSFERASE-RELATED-RELATED"/>
    <property type="match status" value="1"/>
</dbReference>
<dbReference type="EMBL" id="ML734995">
    <property type="protein sequence ID" value="KAB8203125.1"/>
    <property type="molecule type" value="Genomic_DNA"/>
</dbReference>